<reference evidence="6 7" key="1">
    <citation type="submission" date="2022-05" db="EMBL/GenBank/DDBJ databases">
        <authorList>
            <consortium name="Genoscope - CEA"/>
            <person name="William W."/>
        </authorList>
    </citation>
    <scope>NUCLEOTIDE SEQUENCE [LARGE SCALE GENOMIC DNA]</scope>
</reference>
<comment type="caution">
    <text evidence="6">The sequence shown here is derived from an EMBL/GenBank/DDBJ whole genome shotgun (WGS) entry which is preliminary data.</text>
</comment>
<dbReference type="PANTHER" id="PTHR12788:SF8">
    <property type="entry name" value="PROTEIN-TYROSINE SULFOTRANSFERASE"/>
    <property type="match status" value="1"/>
</dbReference>
<keyword evidence="3 5" id="KW-0808">Transferase</keyword>
<keyword evidence="7" id="KW-1185">Reference proteome</keyword>
<comment type="similarity">
    <text evidence="1 5">Belongs to the protein sulfotransferase family.</text>
</comment>
<evidence type="ECO:0000313" key="7">
    <source>
        <dbReference type="Proteomes" id="UP001159405"/>
    </source>
</evidence>
<evidence type="ECO:0000256" key="4">
    <source>
        <dbReference type="ARBA" id="ARBA00048460"/>
    </source>
</evidence>
<comment type="function">
    <text evidence="5">Catalyzes the O-sulfation of tyrosine residues within acidic motifs of polypeptides, using 3'-phosphoadenylyl sulfate (PAPS) as cosubstrate.</text>
</comment>
<evidence type="ECO:0000256" key="5">
    <source>
        <dbReference type="RuleBase" id="RU365018"/>
    </source>
</evidence>
<dbReference type="EC" id="2.8.2.20" evidence="2 5"/>
<dbReference type="Proteomes" id="UP001159405">
    <property type="component" value="Unassembled WGS sequence"/>
</dbReference>
<accession>A0ABN8R2V4</accession>
<dbReference type="InterPro" id="IPR026634">
    <property type="entry name" value="TPST-like"/>
</dbReference>
<sequence>LIHLILVSDEREPQINLHEAYKHVRTILFFIGYPRSRHSLLGSLLDAHPHIVVSDETMAFPRWRRNPKQWMNGSMYSFYDTLFRASKQSTMTGRRSRVFEGSVVNKDSNYGYSVPNQWQGNYDRYIQVIGDKSGAFTAGAMLQDDAIDALHLLEKASNAKVKFVHVVRNPFDNLATMTLEHSTVRMRNGKHDSKVNAPQTLDDQITRYFHWVAGCKKTREAFPEKVIDIPSMKLVKQPSDVLRKICAFLEITCSEDYIQDCASTVDPIPSITRDYVEWTERQKKRVYDQMKQFSFFEGYSYEQ</sequence>
<comment type="catalytic activity">
    <reaction evidence="4 5">
        <text>L-tyrosyl-[protein] + 3'-phosphoadenylyl sulfate = O-sulfo-L-tyrosine-[protein] + adenosine 3',5'-bisphosphate + H(+)</text>
        <dbReference type="Rhea" id="RHEA:16801"/>
        <dbReference type="Rhea" id="RHEA-COMP:10136"/>
        <dbReference type="Rhea" id="RHEA-COMP:11688"/>
        <dbReference type="ChEBI" id="CHEBI:15378"/>
        <dbReference type="ChEBI" id="CHEBI:46858"/>
        <dbReference type="ChEBI" id="CHEBI:58339"/>
        <dbReference type="ChEBI" id="CHEBI:58343"/>
        <dbReference type="ChEBI" id="CHEBI:65286"/>
        <dbReference type="EC" id="2.8.2.20"/>
    </reaction>
</comment>
<dbReference type="InterPro" id="IPR027417">
    <property type="entry name" value="P-loop_NTPase"/>
</dbReference>
<proteinExistence type="inferred from homology"/>
<evidence type="ECO:0000256" key="1">
    <source>
        <dbReference type="ARBA" id="ARBA00009988"/>
    </source>
</evidence>
<evidence type="ECO:0000256" key="3">
    <source>
        <dbReference type="ARBA" id="ARBA00022679"/>
    </source>
</evidence>
<feature type="non-terminal residue" evidence="6">
    <location>
        <position position="1"/>
    </location>
</feature>
<dbReference type="PANTHER" id="PTHR12788">
    <property type="entry name" value="PROTEIN-TYROSINE SULFOTRANSFERASE 2"/>
    <property type="match status" value="1"/>
</dbReference>
<dbReference type="Pfam" id="PF13469">
    <property type="entry name" value="Sulfotransfer_3"/>
    <property type="match status" value="1"/>
</dbReference>
<protein>
    <recommendedName>
        <fullName evidence="2 5">Protein-tyrosine sulfotransferase</fullName>
        <ecNumber evidence="2 5">2.8.2.20</ecNumber>
    </recommendedName>
</protein>
<evidence type="ECO:0000313" key="6">
    <source>
        <dbReference type="EMBL" id="CAH3171695.1"/>
    </source>
</evidence>
<evidence type="ECO:0000256" key="2">
    <source>
        <dbReference type="ARBA" id="ARBA00013262"/>
    </source>
</evidence>
<dbReference type="Gene3D" id="3.40.50.300">
    <property type="entry name" value="P-loop containing nucleotide triphosphate hydrolases"/>
    <property type="match status" value="1"/>
</dbReference>
<name>A0ABN8R2V4_9CNID</name>
<dbReference type="EMBL" id="CALNXK010000166">
    <property type="protein sequence ID" value="CAH3171695.1"/>
    <property type="molecule type" value="Genomic_DNA"/>
</dbReference>
<organism evidence="6 7">
    <name type="scientific">Porites lobata</name>
    <dbReference type="NCBI Taxonomy" id="104759"/>
    <lineage>
        <taxon>Eukaryota</taxon>
        <taxon>Metazoa</taxon>
        <taxon>Cnidaria</taxon>
        <taxon>Anthozoa</taxon>
        <taxon>Hexacorallia</taxon>
        <taxon>Scleractinia</taxon>
        <taxon>Fungiina</taxon>
        <taxon>Poritidae</taxon>
        <taxon>Porites</taxon>
    </lineage>
</organism>
<dbReference type="SUPFAM" id="SSF52540">
    <property type="entry name" value="P-loop containing nucleoside triphosphate hydrolases"/>
    <property type="match status" value="1"/>
</dbReference>
<gene>
    <name evidence="6" type="ORF">PLOB_00012057</name>
</gene>